<sequence length="209" mass="22404">PSLEWTSTGVPSSPAAGTASSKTAAVNAARPETVCNFLEGSTMLGGSETRIIYRHYATLYFVFVRERTVSQKLLAVLTPLAHTGQIHYILSEMVVGGLVLETNLVEITNGWNEAQKLKRSASGRRNPDLASRLLYHRPASAALRASDSVAALHWRTRGGEREGHTHVVPPPSPDGTGLNEVRPIPSAPSNVFCAAHRDFPEDAGISALA</sequence>
<keyword evidence="5" id="KW-0472">Membrane</keyword>
<dbReference type="GO" id="GO:0030117">
    <property type="term" value="C:membrane coat"/>
    <property type="evidence" value="ECO:0007669"/>
    <property type="project" value="InterPro"/>
</dbReference>
<proteinExistence type="inferred from homology"/>
<accession>A0A8H7ZSX4</accession>
<reference evidence="7 8" key="1">
    <citation type="journal article" name="Sci. Rep.">
        <title>Genome-scale phylogenetic analyses confirm Olpidium as the closest living zoosporic fungus to the non-flagellated, terrestrial fungi.</title>
        <authorList>
            <person name="Chang Y."/>
            <person name="Rochon D."/>
            <person name="Sekimoto S."/>
            <person name="Wang Y."/>
            <person name="Chovatia M."/>
            <person name="Sandor L."/>
            <person name="Salamov A."/>
            <person name="Grigoriev I.V."/>
            <person name="Stajich J.E."/>
            <person name="Spatafora J.W."/>
        </authorList>
    </citation>
    <scope>NUCLEOTIDE SEQUENCE [LARGE SCALE GENOMIC DNA]</scope>
    <source>
        <strain evidence="7">S191</strain>
    </source>
</reference>
<name>A0A8H7ZSX4_9FUNG</name>
<dbReference type="OrthoDB" id="10261046at2759"/>
<organism evidence="7 8">
    <name type="scientific">Olpidium bornovanus</name>
    <dbReference type="NCBI Taxonomy" id="278681"/>
    <lineage>
        <taxon>Eukaryota</taxon>
        <taxon>Fungi</taxon>
        <taxon>Fungi incertae sedis</taxon>
        <taxon>Olpidiomycota</taxon>
        <taxon>Olpidiomycotina</taxon>
        <taxon>Olpidiomycetes</taxon>
        <taxon>Olpidiales</taxon>
        <taxon>Olpidiaceae</taxon>
        <taxon>Olpidium</taxon>
    </lineage>
</organism>
<evidence type="ECO:0000256" key="2">
    <source>
        <dbReference type="ARBA" id="ARBA00006972"/>
    </source>
</evidence>
<dbReference type="GO" id="GO:0006886">
    <property type="term" value="P:intracellular protein transport"/>
    <property type="evidence" value="ECO:0007669"/>
    <property type="project" value="InterPro"/>
</dbReference>
<evidence type="ECO:0008006" key="9">
    <source>
        <dbReference type="Google" id="ProtNLM"/>
    </source>
</evidence>
<evidence type="ECO:0000256" key="5">
    <source>
        <dbReference type="ARBA" id="ARBA00023136"/>
    </source>
</evidence>
<evidence type="ECO:0000313" key="8">
    <source>
        <dbReference type="Proteomes" id="UP000673691"/>
    </source>
</evidence>
<evidence type="ECO:0000256" key="6">
    <source>
        <dbReference type="SAM" id="MobiDB-lite"/>
    </source>
</evidence>
<dbReference type="PANTHER" id="PTHR11753">
    <property type="entry name" value="ADAPTOR COMPLEXES SMALL SUBUNIT FAMILY"/>
    <property type="match status" value="1"/>
</dbReference>
<dbReference type="GO" id="GO:0016192">
    <property type="term" value="P:vesicle-mediated transport"/>
    <property type="evidence" value="ECO:0007669"/>
    <property type="project" value="InterPro"/>
</dbReference>
<dbReference type="Gene3D" id="3.30.450.60">
    <property type="match status" value="1"/>
</dbReference>
<keyword evidence="3" id="KW-0813">Transport</keyword>
<feature type="non-terminal residue" evidence="7">
    <location>
        <position position="1"/>
    </location>
</feature>
<evidence type="ECO:0000256" key="3">
    <source>
        <dbReference type="ARBA" id="ARBA00022448"/>
    </source>
</evidence>
<dbReference type="InterPro" id="IPR000804">
    <property type="entry name" value="Clathrin_sm-chain_CS"/>
</dbReference>
<dbReference type="GO" id="GO:0012505">
    <property type="term" value="C:endomembrane system"/>
    <property type="evidence" value="ECO:0007669"/>
    <property type="project" value="UniProtKB-SubCell"/>
</dbReference>
<dbReference type="EMBL" id="JAEFCI010007682">
    <property type="protein sequence ID" value="KAG5458936.1"/>
    <property type="molecule type" value="Genomic_DNA"/>
</dbReference>
<keyword evidence="4" id="KW-0653">Protein transport</keyword>
<protein>
    <recommendedName>
        <fullName evidence="9">AP complex mu/sigma subunit domain-containing protein</fullName>
    </recommendedName>
</protein>
<dbReference type="SUPFAM" id="SSF64356">
    <property type="entry name" value="SNARE-like"/>
    <property type="match status" value="1"/>
</dbReference>
<dbReference type="InterPro" id="IPR016635">
    <property type="entry name" value="AP_complex_ssu"/>
</dbReference>
<feature type="compositionally biased region" description="Polar residues" evidence="6">
    <location>
        <begin position="1"/>
        <end position="11"/>
    </location>
</feature>
<dbReference type="InterPro" id="IPR011012">
    <property type="entry name" value="Longin-like_dom_sf"/>
</dbReference>
<dbReference type="Proteomes" id="UP000673691">
    <property type="component" value="Unassembled WGS sequence"/>
</dbReference>
<dbReference type="PROSITE" id="PS00989">
    <property type="entry name" value="CLAT_ADAPTOR_S"/>
    <property type="match status" value="1"/>
</dbReference>
<evidence type="ECO:0000256" key="1">
    <source>
        <dbReference type="ARBA" id="ARBA00004308"/>
    </source>
</evidence>
<comment type="similarity">
    <text evidence="2">Belongs to the adaptor complexes small subunit family.</text>
</comment>
<gene>
    <name evidence="7" type="ORF">BJ554DRAFT_752</name>
</gene>
<dbReference type="AlphaFoldDB" id="A0A8H7ZSX4"/>
<keyword evidence="8" id="KW-1185">Reference proteome</keyword>
<evidence type="ECO:0000256" key="4">
    <source>
        <dbReference type="ARBA" id="ARBA00022927"/>
    </source>
</evidence>
<comment type="subcellular location">
    <subcellularLocation>
        <location evidence="1">Endomembrane system</location>
    </subcellularLocation>
</comment>
<comment type="caution">
    <text evidence="7">The sequence shown here is derived from an EMBL/GenBank/DDBJ whole genome shotgun (WGS) entry which is preliminary data.</text>
</comment>
<evidence type="ECO:0000313" key="7">
    <source>
        <dbReference type="EMBL" id="KAG5458936.1"/>
    </source>
</evidence>
<feature type="region of interest" description="Disordered" evidence="6">
    <location>
        <begin position="1"/>
        <end position="24"/>
    </location>
</feature>